<gene>
    <name evidence="2" type="ORF">C2G38_2211187</name>
</gene>
<proteinExistence type="predicted"/>
<sequence length="153" mass="17806">MDTANDNLTIINETNIQYPYIDELILDPYASLPWTRGFDNKSQQLYIYMQQQNSTTRFYYIFYKDFLSVNSKLDIVQQVKALGIAIFDIIRDAALMDFTFAPYCNLTSFTGSLTFPRFLIIGVISAFIVVSILVPVFLHLKSRKRRQRCLIHP</sequence>
<name>A0A397UE98_9GLOM</name>
<evidence type="ECO:0000313" key="3">
    <source>
        <dbReference type="Proteomes" id="UP000266673"/>
    </source>
</evidence>
<keyword evidence="1" id="KW-0472">Membrane</keyword>
<dbReference type="InterPro" id="IPR029070">
    <property type="entry name" value="Chitinase_insertion_sf"/>
</dbReference>
<accession>A0A397UE98</accession>
<reference evidence="2 3" key="1">
    <citation type="submission" date="2018-06" db="EMBL/GenBank/DDBJ databases">
        <title>Comparative genomics reveals the genomic features of Rhizophagus irregularis, R. cerebriforme, R. diaphanum and Gigaspora rosea, and their symbiotic lifestyle signature.</title>
        <authorList>
            <person name="Morin E."/>
            <person name="San Clemente H."/>
            <person name="Chen E.C.H."/>
            <person name="De La Providencia I."/>
            <person name="Hainaut M."/>
            <person name="Kuo A."/>
            <person name="Kohler A."/>
            <person name="Murat C."/>
            <person name="Tang N."/>
            <person name="Roy S."/>
            <person name="Loubradou J."/>
            <person name="Henrissat B."/>
            <person name="Grigoriev I.V."/>
            <person name="Corradi N."/>
            <person name="Roux C."/>
            <person name="Martin F.M."/>
        </authorList>
    </citation>
    <scope>NUCLEOTIDE SEQUENCE [LARGE SCALE GENOMIC DNA]</scope>
    <source>
        <strain evidence="2 3">DAOM 194757</strain>
    </source>
</reference>
<evidence type="ECO:0000256" key="1">
    <source>
        <dbReference type="SAM" id="Phobius"/>
    </source>
</evidence>
<dbReference type="Gene3D" id="3.20.20.80">
    <property type="entry name" value="Glycosidases"/>
    <property type="match status" value="1"/>
</dbReference>
<dbReference type="EMBL" id="QKWP01001485">
    <property type="protein sequence ID" value="RIB08625.1"/>
    <property type="molecule type" value="Genomic_DNA"/>
</dbReference>
<dbReference type="AlphaFoldDB" id="A0A397UE98"/>
<comment type="caution">
    <text evidence="2">The sequence shown here is derived from an EMBL/GenBank/DDBJ whole genome shotgun (WGS) entry which is preliminary data.</text>
</comment>
<keyword evidence="1" id="KW-1133">Transmembrane helix</keyword>
<keyword evidence="3" id="KW-1185">Reference proteome</keyword>
<organism evidence="2 3">
    <name type="scientific">Gigaspora rosea</name>
    <dbReference type="NCBI Taxonomy" id="44941"/>
    <lineage>
        <taxon>Eukaryota</taxon>
        <taxon>Fungi</taxon>
        <taxon>Fungi incertae sedis</taxon>
        <taxon>Mucoromycota</taxon>
        <taxon>Glomeromycotina</taxon>
        <taxon>Glomeromycetes</taxon>
        <taxon>Diversisporales</taxon>
        <taxon>Gigasporaceae</taxon>
        <taxon>Gigaspora</taxon>
    </lineage>
</organism>
<dbReference type="Gene3D" id="3.10.50.10">
    <property type="match status" value="1"/>
</dbReference>
<protein>
    <submittedName>
        <fullName evidence="2">Uncharacterized protein</fullName>
    </submittedName>
</protein>
<evidence type="ECO:0000313" key="2">
    <source>
        <dbReference type="EMBL" id="RIB08625.1"/>
    </source>
</evidence>
<keyword evidence="1" id="KW-0812">Transmembrane</keyword>
<feature type="transmembrane region" description="Helical" evidence="1">
    <location>
        <begin position="118"/>
        <end position="138"/>
    </location>
</feature>
<dbReference type="Proteomes" id="UP000266673">
    <property type="component" value="Unassembled WGS sequence"/>
</dbReference>